<dbReference type="SUPFAM" id="SSF53335">
    <property type="entry name" value="S-adenosyl-L-methionine-dependent methyltransferases"/>
    <property type="match status" value="1"/>
</dbReference>
<dbReference type="Gene3D" id="3.40.50.150">
    <property type="entry name" value="Vaccinia Virus protein VP39"/>
    <property type="match status" value="1"/>
</dbReference>
<dbReference type="EMBL" id="CAJNOR010000726">
    <property type="protein sequence ID" value="CAF0992353.1"/>
    <property type="molecule type" value="Genomic_DNA"/>
</dbReference>
<evidence type="ECO:0000259" key="3">
    <source>
        <dbReference type="Pfam" id="PF13649"/>
    </source>
</evidence>
<gene>
    <name evidence="4" type="ORF">XAT740_LOCUS12764</name>
</gene>
<dbReference type="Proteomes" id="UP000663828">
    <property type="component" value="Unassembled WGS sequence"/>
</dbReference>
<dbReference type="GO" id="GO:0008168">
    <property type="term" value="F:methyltransferase activity"/>
    <property type="evidence" value="ECO:0007669"/>
    <property type="project" value="UniProtKB-KW"/>
</dbReference>
<name>A0A814GC06_ADIRI</name>
<dbReference type="AlphaFoldDB" id="A0A814GC06"/>
<keyword evidence="5" id="KW-1185">Reference proteome</keyword>
<organism evidence="4 5">
    <name type="scientific">Adineta ricciae</name>
    <name type="common">Rotifer</name>
    <dbReference type="NCBI Taxonomy" id="249248"/>
    <lineage>
        <taxon>Eukaryota</taxon>
        <taxon>Metazoa</taxon>
        <taxon>Spiralia</taxon>
        <taxon>Gnathifera</taxon>
        <taxon>Rotifera</taxon>
        <taxon>Eurotatoria</taxon>
        <taxon>Bdelloidea</taxon>
        <taxon>Adinetida</taxon>
        <taxon>Adinetidae</taxon>
        <taxon>Adineta</taxon>
    </lineage>
</organism>
<feature type="domain" description="Methyltransferase" evidence="3">
    <location>
        <begin position="55"/>
        <end position="149"/>
    </location>
</feature>
<dbReference type="PANTHER" id="PTHR43861:SF1">
    <property type="entry name" value="TRANS-ACONITATE 2-METHYLTRANSFERASE"/>
    <property type="match status" value="1"/>
</dbReference>
<evidence type="ECO:0000313" key="4">
    <source>
        <dbReference type="EMBL" id="CAF0992353.1"/>
    </source>
</evidence>
<proteinExistence type="predicted"/>
<dbReference type="Pfam" id="PF13649">
    <property type="entry name" value="Methyltransf_25"/>
    <property type="match status" value="1"/>
</dbReference>
<keyword evidence="1" id="KW-0489">Methyltransferase</keyword>
<dbReference type="InterPro" id="IPR029063">
    <property type="entry name" value="SAM-dependent_MTases_sf"/>
</dbReference>
<reference evidence="4" key="1">
    <citation type="submission" date="2021-02" db="EMBL/GenBank/DDBJ databases">
        <authorList>
            <person name="Nowell W R."/>
        </authorList>
    </citation>
    <scope>NUCLEOTIDE SEQUENCE</scope>
</reference>
<dbReference type="GO" id="GO:0032259">
    <property type="term" value="P:methylation"/>
    <property type="evidence" value="ECO:0007669"/>
    <property type="project" value="UniProtKB-KW"/>
</dbReference>
<dbReference type="CDD" id="cd02440">
    <property type="entry name" value="AdoMet_MTases"/>
    <property type="match status" value="1"/>
</dbReference>
<evidence type="ECO:0000256" key="2">
    <source>
        <dbReference type="ARBA" id="ARBA00022679"/>
    </source>
</evidence>
<dbReference type="InterPro" id="IPR041698">
    <property type="entry name" value="Methyltransf_25"/>
</dbReference>
<keyword evidence="2" id="KW-0808">Transferase</keyword>
<dbReference type="PANTHER" id="PTHR43861">
    <property type="entry name" value="TRANS-ACONITATE 2-METHYLTRANSFERASE-RELATED"/>
    <property type="match status" value="1"/>
</dbReference>
<protein>
    <recommendedName>
        <fullName evidence="3">Methyltransferase domain-containing protein</fullName>
    </recommendedName>
</protein>
<accession>A0A814GC06</accession>
<evidence type="ECO:0000256" key="1">
    <source>
        <dbReference type="ARBA" id="ARBA00022603"/>
    </source>
</evidence>
<comment type="caution">
    <text evidence="4">The sequence shown here is derived from an EMBL/GenBank/DDBJ whole genome shotgun (WGS) entry which is preliminary data.</text>
</comment>
<sequence length="265" mass="30251">MAQYDNCAADYVLAKKDSFRVDVEYFTFLHRMLLPVFQQQNANVQQDQLLAGKRVLDLACGDGHYTRKLKEHLGASEVVGVDISQAMIDIARAKEQAQPLGIIYEVADVQSLSSPAVKYDVITAFYLLNFARTNEELKRMVTATSNNLADGQTFFAIITNVCGDESTYNNEKHRKYAFMREAKLKNGFLSDGDEVKYTHFNDRDKTSFSYITYYLSPKTYEQVFKEAGFKTFQWVPFESDPKVEDRAFYDDFVQYAPAIGIIASK</sequence>
<evidence type="ECO:0000313" key="5">
    <source>
        <dbReference type="Proteomes" id="UP000663828"/>
    </source>
</evidence>